<evidence type="ECO:0000259" key="8">
    <source>
        <dbReference type="PROSITE" id="PS51101"/>
    </source>
</evidence>
<dbReference type="EC" id="2.7.1.-" evidence="9"/>
<keyword evidence="2" id="KW-0813">Transport</keyword>
<dbReference type="GO" id="GO:0009401">
    <property type="term" value="P:phosphoenolpyruvate-dependent sugar phosphotransferase system"/>
    <property type="evidence" value="ECO:0007669"/>
    <property type="project" value="UniProtKB-KW"/>
</dbReference>
<dbReference type="InterPro" id="IPR036667">
    <property type="entry name" value="PTS_IIB_sorbose-sp_sf"/>
</dbReference>
<proteinExistence type="predicted"/>
<evidence type="ECO:0000256" key="1">
    <source>
        <dbReference type="ARBA" id="ARBA00004496"/>
    </source>
</evidence>
<dbReference type="RefSeq" id="WP_022790245.1">
    <property type="nucleotide sequence ID" value="NZ_UHFX01000003.1"/>
</dbReference>
<keyword evidence="3" id="KW-0963">Cytoplasm</keyword>
<dbReference type="InterPro" id="IPR004720">
    <property type="entry name" value="PTS_IIB_sorbose-sp"/>
</dbReference>
<keyword evidence="10" id="KW-1185">Reference proteome</keyword>
<dbReference type="GeneID" id="77461149"/>
<comment type="subcellular location">
    <subcellularLocation>
        <location evidence="1">Cytoplasm</location>
    </subcellularLocation>
</comment>
<evidence type="ECO:0000256" key="3">
    <source>
        <dbReference type="ARBA" id="ARBA00022490"/>
    </source>
</evidence>
<reference evidence="9 10" key="1">
    <citation type="submission" date="2018-06" db="EMBL/GenBank/DDBJ databases">
        <authorList>
            <consortium name="Pathogen Informatics"/>
            <person name="Doyle S."/>
        </authorList>
    </citation>
    <scope>NUCLEOTIDE SEQUENCE [LARGE SCALE GENOMIC DNA]</scope>
    <source>
        <strain evidence="9 10">NCTC11087</strain>
    </source>
</reference>
<dbReference type="AlphaFoldDB" id="A0A380LH93"/>
<keyword evidence="5 9" id="KW-0808">Transferase</keyword>
<dbReference type="GO" id="GO:0005737">
    <property type="term" value="C:cytoplasm"/>
    <property type="evidence" value="ECO:0007669"/>
    <property type="project" value="UniProtKB-SubCell"/>
</dbReference>
<keyword evidence="4" id="KW-0762">Sugar transport</keyword>
<dbReference type="GO" id="GO:0016301">
    <property type="term" value="F:kinase activity"/>
    <property type="evidence" value="ECO:0007669"/>
    <property type="project" value="UniProtKB-KW"/>
</dbReference>
<evidence type="ECO:0000256" key="5">
    <source>
        <dbReference type="ARBA" id="ARBA00022679"/>
    </source>
</evidence>
<keyword evidence="7" id="KW-0418">Kinase</keyword>
<dbReference type="GO" id="GO:0008982">
    <property type="term" value="F:protein-N(PI)-phosphohistidine-sugar phosphotransferase activity"/>
    <property type="evidence" value="ECO:0007669"/>
    <property type="project" value="InterPro"/>
</dbReference>
<sequence length="155" mass="17619">MSIKMIRIDDRLIHGQIVTAWAKNLQIDKIWIVDDGVAKDDFIKGIMQMVAPSDRELIITGLDDIRRLVEKFDSEPDNVLILIKFPYVAKELFQAGVKLKELNIGGMGAGSDRQKIFKNISASQSEKDTLKSIQDMGVNVYFQVTPDEKRSQFVY</sequence>
<dbReference type="EMBL" id="UHFX01000003">
    <property type="protein sequence ID" value="SUO03294.1"/>
    <property type="molecule type" value="Genomic_DNA"/>
</dbReference>
<evidence type="ECO:0000313" key="10">
    <source>
        <dbReference type="Proteomes" id="UP000255523"/>
    </source>
</evidence>
<dbReference type="OrthoDB" id="9788818at2"/>
<dbReference type="SUPFAM" id="SSF52728">
    <property type="entry name" value="PTS IIb component"/>
    <property type="match status" value="1"/>
</dbReference>
<evidence type="ECO:0000313" key="9">
    <source>
        <dbReference type="EMBL" id="SUO03294.1"/>
    </source>
</evidence>
<dbReference type="Pfam" id="PF03830">
    <property type="entry name" value="PTSIIB_sorb"/>
    <property type="match status" value="1"/>
</dbReference>
<evidence type="ECO:0000256" key="2">
    <source>
        <dbReference type="ARBA" id="ARBA00022448"/>
    </source>
</evidence>
<dbReference type="Gene3D" id="3.40.35.10">
    <property type="entry name" value="Phosphotransferase system, sorbose subfamily IIB component"/>
    <property type="match status" value="1"/>
</dbReference>
<dbReference type="PROSITE" id="PS51101">
    <property type="entry name" value="PTS_EIIB_TYPE_4"/>
    <property type="match status" value="1"/>
</dbReference>
<name>A0A380LH93_9FIRM</name>
<dbReference type="Proteomes" id="UP000255523">
    <property type="component" value="Unassembled WGS sequence"/>
</dbReference>
<protein>
    <submittedName>
        <fullName evidence="9">PTS system sorbose subfamily transporter subunit IIB</fullName>
        <ecNumber evidence="9">2.7.1.-</ecNumber>
    </submittedName>
</protein>
<evidence type="ECO:0000256" key="7">
    <source>
        <dbReference type="ARBA" id="ARBA00022777"/>
    </source>
</evidence>
<gene>
    <name evidence="9" type="primary">levE_2</name>
    <name evidence="9" type="ORF">NCTC11087_00150</name>
</gene>
<evidence type="ECO:0000256" key="6">
    <source>
        <dbReference type="ARBA" id="ARBA00022683"/>
    </source>
</evidence>
<keyword evidence="6" id="KW-0598">Phosphotransferase system</keyword>
<evidence type="ECO:0000256" key="4">
    <source>
        <dbReference type="ARBA" id="ARBA00022597"/>
    </source>
</evidence>
<feature type="domain" description="PTS EIIB type-4" evidence="8">
    <location>
        <begin position="1"/>
        <end position="155"/>
    </location>
</feature>
<organism evidence="9 10">
    <name type="scientific">Faecalicoccus pleomorphus</name>
    <dbReference type="NCBI Taxonomy" id="1323"/>
    <lineage>
        <taxon>Bacteria</taxon>
        <taxon>Bacillati</taxon>
        <taxon>Bacillota</taxon>
        <taxon>Erysipelotrichia</taxon>
        <taxon>Erysipelotrichales</taxon>
        <taxon>Erysipelotrichaceae</taxon>
        <taxon>Faecalicoccus</taxon>
    </lineage>
</organism>
<accession>A0A380LH93</accession>